<keyword evidence="2" id="KW-0472">Membrane</keyword>
<feature type="transmembrane region" description="Helical" evidence="2">
    <location>
        <begin position="207"/>
        <end position="229"/>
    </location>
</feature>
<name>A0A9P4S3H9_9PEZI</name>
<comment type="caution">
    <text evidence="3">The sequence shown here is derived from an EMBL/GenBank/DDBJ whole genome shotgun (WGS) entry which is preliminary data.</text>
</comment>
<keyword evidence="2" id="KW-0812">Transmembrane</keyword>
<proteinExistence type="predicted"/>
<dbReference type="OrthoDB" id="10057496at2759"/>
<protein>
    <submittedName>
        <fullName evidence="3">Uncharacterized protein</fullName>
    </submittedName>
</protein>
<sequence>MSGIPPHTWRAGVGYVPPEGSIPMFWNPAYYNYSGYPPIPPNWRWQSPPAQPVSLPPQLGPGPPPPYVPPPPTSAAPANGGARPGFNTMDVPTAKLHLFFGNAVPWELTQEEGQAMYFEAWLTPVYANVQEVLRKHGKDEEWALTEIFEEGDGKWARGMTIKWTDGDSGKRISEHGWTERRGTYLPHSLEEASRRLRAMTEIFDRDMWSQLLGLTFCNSITLLACICILHDVCGRMKGNVVYEEKDTVLLVSLTRSRMAVCGDRIQMPKGVWRKSKSTRTAPKERTDRTYEAVEKRKKSVGIAWALQPSLLLHNIGEEEG</sequence>
<organism evidence="3 4">
    <name type="scientific">Patellaria atrata CBS 101060</name>
    <dbReference type="NCBI Taxonomy" id="1346257"/>
    <lineage>
        <taxon>Eukaryota</taxon>
        <taxon>Fungi</taxon>
        <taxon>Dikarya</taxon>
        <taxon>Ascomycota</taxon>
        <taxon>Pezizomycotina</taxon>
        <taxon>Dothideomycetes</taxon>
        <taxon>Dothideomycetes incertae sedis</taxon>
        <taxon>Patellariales</taxon>
        <taxon>Patellariaceae</taxon>
        <taxon>Patellaria</taxon>
    </lineage>
</organism>
<feature type="compositionally biased region" description="Pro residues" evidence="1">
    <location>
        <begin position="49"/>
        <end position="74"/>
    </location>
</feature>
<evidence type="ECO:0000256" key="2">
    <source>
        <dbReference type="SAM" id="Phobius"/>
    </source>
</evidence>
<dbReference type="AlphaFoldDB" id="A0A9P4S3H9"/>
<dbReference type="Proteomes" id="UP000799429">
    <property type="component" value="Unassembled WGS sequence"/>
</dbReference>
<dbReference type="EMBL" id="MU006114">
    <property type="protein sequence ID" value="KAF2834801.1"/>
    <property type="molecule type" value="Genomic_DNA"/>
</dbReference>
<evidence type="ECO:0000313" key="3">
    <source>
        <dbReference type="EMBL" id="KAF2834801.1"/>
    </source>
</evidence>
<reference evidence="3" key="1">
    <citation type="journal article" date="2020" name="Stud. Mycol.">
        <title>101 Dothideomycetes genomes: a test case for predicting lifestyles and emergence of pathogens.</title>
        <authorList>
            <person name="Haridas S."/>
            <person name="Albert R."/>
            <person name="Binder M."/>
            <person name="Bloem J."/>
            <person name="Labutti K."/>
            <person name="Salamov A."/>
            <person name="Andreopoulos B."/>
            <person name="Baker S."/>
            <person name="Barry K."/>
            <person name="Bills G."/>
            <person name="Bluhm B."/>
            <person name="Cannon C."/>
            <person name="Castanera R."/>
            <person name="Culley D."/>
            <person name="Daum C."/>
            <person name="Ezra D."/>
            <person name="Gonzalez J."/>
            <person name="Henrissat B."/>
            <person name="Kuo A."/>
            <person name="Liang C."/>
            <person name="Lipzen A."/>
            <person name="Lutzoni F."/>
            <person name="Magnuson J."/>
            <person name="Mondo S."/>
            <person name="Nolan M."/>
            <person name="Ohm R."/>
            <person name="Pangilinan J."/>
            <person name="Park H.-J."/>
            <person name="Ramirez L."/>
            <person name="Alfaro M."/>
            <person name="Sun H."/>
            <person name="Tritt A."/>
            <person name="Yoshinaga Y."/>
            <person name="Zwiers L.-H."/>
            <person name="Turgeon B."/>
            <person name="Goodwin S."/>
            <person name="Spatafora J."/>
            <person name="Crous P."/>
            <person name="Grigoriev I."/>
        </authorList>
    </citation>
    <scope>NUCLEOTIDE SEQUENCE</scope>
    <source>
        <strain evidence="3">CBS 101060</strain>
    </source>
</reference>
<keyword evidence="4" id="KW-1185">Reference proteome</keyword>
<gene>
    <name evidence="3" type="ORF">M501DRAFT_989377</name>
</gene>
<keyword evidence="2" id="KW-1133">Transmembrane helix</keyword>
<feature type="region of interest" description="Disordered" evidence="1">
    <location>
        <begin position="49"/>
        <end position="83"/>
    </location>
</feature>
<accession>A0A9P4S3H9</accession>
<evidence type="ECO:0000256" key="1">
    <source>
        <dbReference type="SAM" id="MobiDB-lite"/>
    </source>
</evidence>
<evidence type="ECO:0000313" key="4">
    <source>
        <dbReference type="Proteomes" id="UP000799429"/>
    </source>
</evidence>